<evidence type="ECO:0000313" key="4">
    <source>
        <dbReference type="EMBL" id="NDL60578.1"/>
    </source>
</evidence>
<reference evidence="4 5" key="1">
    <citation type="submission" date="2019-11" db="EMBL/GenBank/DDBJ databases">
        <authorList>
            <person name="Li X.-J."/>
            <person name="Feng X.-M."/>
        </authorList>
    </citation>
    <scope>NUCLEOTIDE SEQUENCE [LARGE SCALE GENOMIC DNA]</scope>
    <source>
        <strain evidence="4 5">XMNu-373</strain>
    </source>
</reference>
<evidence type="ECO:0000256" key="1">
    <source>
        <dbReference type="ARBA" id="ARBA00022679"/>
    </source>
</evidence>
<evidence type="ECO:0000313" key="5">
    <source>
        <dbReference type="Proteomes" id="UP000460435"/>
    </source>
</evidence>
<dbReference type="CDD" id="cd07989">
    <property type="entry name" value="LPLAT_AGPAT-like"/>
    <property type="match status" value="1"/>
</dbReference>
<keyword evidence="5" id="KW-1185">Reference proteome</keyword>
<dbReference type="Proteomes" id="UP000460435">
    <property type="component" value="Unassembled WGS sequence"/>
</dbReference>
<dbReference type="GO" id="GO:0003841">
    <property type="term" value="F:1-acylglycerol-3-phosphate O-acyltransferase activity"/>
    <property type="evidence" value="ECO:0007669"/>
    <property type="project" value="TreeGrafter"/>
</dbReference>
<evidence type="ECO:0000259" key="3">
    <source>
        <dbReference type="SMART" id="SM00563"/>
    </source>
</evidence>
<organism evidence="4 5">
    <name type="scientific">Phytoactinopolyspora mesophila</name>
    <dbReference type="NCBI Taxonomy" id="2650750"/>
    <lineage>
        <taxon>Bacteria</taxon>
        <taxon>Bacillati</taxon>
        <taxon>Actinomycetota</taxon>
        <taxon>Actinomycetes</taxon>
        <taxon>Jiangellales</taxon>
        <taxon>Jiangellaceae</taxon>
        <taxon>Phytoactinopolyspora</taxon>
    </lineage>
</organism>
<dbReference type="InterPro" id="IPR002123">
    <property type="entry name" value="Plipid/glycerol_acylTrfase"/>
</dbReference>
<dbReference type="GO" id="GO:0006654">
    <property type="term" value="P:phosphatidic acid biosynthetic process"/>
    <property type="evidence" value="ECO:0007669"/>
    <property type="project" value="TreeGrafter"/>
</dbReference>
<dbReference type="SUPFAM" id="SSF69593">
    <property type="entry name" value="Glycerol-3-phosphate (1)-acyltransferase"/>
    <property type="match status" value="1"/>
</dbReference>
<gene>
    <name evidence="4" type="ORF">F7O44_26205</name>
</gene>
<keyword evidence="1 4" id="KW-0808">Transferase</keyword>
<dbReference type="AlphaFoldDB" id="A0A7K3MDT7"/>
<dbReference type="RefSeq" id="WP_162453297.1">
    <property type="nucleotide sequence ID" value="NZ_WLZY01000013.1"/>
</dbReference>
<dbReference type="EMBL" id="WLZY01000013">
    <property type="protein sequence ID" value="NDL60578.1"/>
    <property type="molecule type" value="Genomic_DNA"/>
</dbReference>
<name>A0A7K3MDT7_9ACTN</name>
<accession>A0A7K3MDT7</accession>
<proteinExistence type="predicted"/>
<comment type="caution">
    <text evidence="4">The sequence shown here is derived from an EMBL/GenBank/DDBJ whole genome shotgun (WGS) entry which is preliminary data.</text>
</comment>
<feature type="domain" description="Phospholipid/glycerol acyltransferase" evidence="3">
    <location>
        <begin position="52"/>
        <end position="162"/>
    </location>
</feature>
<dbReference type="Pfam" id="PF01553">
    <property type="entry name" value="Acyltransferase"/>
    <property type="match status" value="1"/>
</dbReference>
<protein>
    <submittedName>
        <fullName evidence="4">1-acyl-sn-glycerol-3-phosphate acyltransferase</fullName>
    </submittedName>
</protein>
<dbReference type="PANTHER" id="PTHR10434">
    <property type="entry name" value="1-ACYL-SN-GLYCEROL-3-PHOSPHATE ACYLTRANSFERASE"/>
    <property type="match status" value="1"/>
</dbReference>
<dbReference type="SMART" id="SM00563">
    <property type="entry name" value="PlsC"/>
    <property type="match status" value="1"/>
</dbReference>
<dbReference type="PANTHER" id="PTHR10434:SF11">
    <property type="entry name" value="1-ACYL-SN-GLYCEROL-3-PHOSPHATE ACYLTRANSFERASE"/>
    <property type="match status" value="1"/>
</dbReference>
<sequence length="234" mass="24658">MTVAAAPDYWHDVPGPRARAARAARPLASALVRSAFKVRLHNFDVIPAGGPVILASNHTSILDGPLLYALVKRPVHALVKQEMFAGPAGVALRAIGQIPVDRFACDPVAVKDCLAVLHRGDVLAIYPEGTRGPGGFEQIKPGVAYLALCTGAPVVPVAALGCSPAPGSAKGLPRLRTSIDVVAGAPIQTRPVPWPRRRDMVRERADELADSLRDHVRHACALTGRELPGVRGAS</sequence>
<keyword evidence="2 4" id="KW-0012">Acyltransferase</keyword>
<evidence type="ECO:0000256" key="2">
    <source>
        <dbReference type="ARBA" id="ARBA00023315"/>
    </source>
</evidence>
<dbReference type="GO" id="GO:0005886">
    <property type="term" value="C:plasma membrane"/>
    <property type="evidence" value="ECO:0007669"/>
    <property type="project" value="TreeGrafter"/>
</dbReference>